<dbReference type="CDD" id="cd14978">
    <property type="entry name" value="7tmA_FMRFamide_R-like"/>
    <property type="match status" value="1"/>
</dbReference>
<dbReference type="Pfam" id="PF10324">
    <property type="entry name" value="7TM_GPCR_Srw"/>
    <property type="match status" value="1"/>
</dbReference>
<evidence type="ECO:0000313" key="7">
    <source>
        <dbReference type="EMBL" id="CAC5422182.1"/>
    </source>
</evidence>
<dbReference type="PRINTS" id="PR00237">
    <property type="entry name" value="GPCRRHODOPSN"/>
</dbReference>
<keyword evidence="8" id="KW-1185">Reference proteome</keyword>
<evidence type="ECO:0000256" key="4">
    <source>
        <dbReference type="ARBA" id="ARBA00023136"/>
    </source>
</evidence>
<dbReference type="PANTHER" id="PTHR47023">
    <property type="entry name" value="SEX PEPTIDE RECEPTOR"/>
    <property type="match status" value="1"/>
</dbReference>
<dbReference type="GO" id="GO:0008528">
    <property type="term" value="F:G protein-coupled peptide receptor activity"/>
    <property type="evidence" value="ECO:0007669"/>
    <property type="project" value="InterPro"/>
</dbReference>
<dbReference type="InterPro" id="IPR019427">
    <property type="entry name" value="7TM_GPCR_serpentine_rcpt_Srw"/>
</dbReference>
<dbReference type="AlphaFoldDB" id="A0A6J8ER41"/>
<keyword evidence="4 5" id="KW-0472">Membrane</keyword>
<evidence type="ECO:0000256" key="1">
    <source>
        <dbReference type="ARBA" id="ARBA00004370"/>
    </source>
</evidence>
<dbReference type="PROSITE" id="PS50262">
    <property type="entry name" value="G_PROTEIN_RECEP_F1_2"/>
    <property type="match status" value="1"/>
</dbReference>
<accession>A0A6J8ER41</accession>
<feature type="transmembrane region" description="Helical" evidence="5">
    <location>
        <begin position="226"/>
        <end position="248"/>
    </location>
</feature>
<protein>
    <recommendedName>
        <fullName evidence="6">G-protein coupled receptors family 1 profile domain-containing protein</fullName>
    </recommendedName>
</protein>
<dbReference type="InterPro" id="IPR017452">
    <property type="entry name" value="GPCR_Rhodpsn_7TM"/>
</dbReference>
<dbReference type="InterPro" id="IPR053071">
    <property type="entry name" value="GPCR1-related_rcpt"/>
</dbReference>
<sequence>MKSVMAHFGLHESRNVTICVPHLFPPMADIIYGYIIPSLAIITICANSLAILVFVTTNRKSPTNIVLTVLAFSNIFSIGSISPMFFFVYGIKKADFIYGCAFSVYHDSAYYVTSKFHCFSIWLTVLLGVERYIVVAFPMVGPRFCNRRNTTVTVIVMFISSFLVMILPNMWSKHYMSARFNISSTDLPHLQTPEGNSSIGNNILGVDVCECTYEPFDFEYNKLYNWLRNILGTTVPCLILLVTTILLINELRINNRNIQELHFDQHIKERREQKHMSRASKLIIVITVFFLLTELPNAFFFTWIILEPHAYDSALDSEARFTSAIICNLFVYIACTANFFILLLMSHYFRDKLKYFVCLYWLRKPPTYNRPQYNYSYSSKCSRTI</sequence>
<keyword evidence="3 5" id="KW-1133">Transmembrane helix</keyword>
<dbReference type="OrthoDB" id="6077999at2759"/>
<dbReference type="Proteomes" id="UP000507470">
    <property type="component" value="Unassembled WGS sequence"/>
</dbReference>
<evidence type="ECO:0000259" key="6">
    <source>
        <dbReference type="PROSITE" id="PS50262"/>
    </source>
</evidence>
<dbReference type="PANTHER" id="PTHR47023:SF1">
    <property type="entry name" value="SEX PEPTIDE RECEPTOR"/>
    <property type="match status" value="1"/>
</dbReference>
<feature type="transmembrane region" description="Helical" evidence="5">
    <location>
        <begin position="67"/>
        <end position="89"/>
    </location>
</feature>
<evidence type="ECO:0000313" key="8">
    <source>
        <dbReference type="Proteomes" id="UP000507470"/>
    </source>
</evidence>
<keyword evidence="2 5" id="KW-0812">Transmembrane</keyword>
<dbReference type="GO" id="GO:0016020">
    <property type="term" value="C:membrane"/>
    <property type="evidence" value="ECO:0007669"/>
    <property type="project" value="UniProtKB-SubCell"/>
</dbReference>
<feature type="transmembrane region" description="Helical" evidence="5">
    <location>
        <begin position="31"/>
        <end position="55"/>
    </location>
</feature>
<dbReference type="EMBL" id="CACVKT020009526">
    <property type="protein sequence ID" value="CAC5422182.1"/>
    <property type="molecule type" value="Genomic_DNA"/>
</dbReference>
<name>A0A6J8ER41_MYTCO</name>
<feature type="domain" description="G-protein coupled receptors family 1 profile" evidence="6">
    <location>
        <begin position="46"/>
        <end position="342"/>
    </location>
</feature>
<proteinExistence type="predicted"/>
<gene>
    <name evidence="7" type="ORF">MCOR_54247</name>
</gene>
<organism evidence="7 8">
    <name type="scientific">Mytilus coruscus</name>
    <name type="common">Sea mussel</name>
    <dbReference type="NCBI Taxonomy" id="42192"/>
    <lineage>
        <taxon>Eukaryota</taxon>
        <taxon>Metazoa</taxon>
        <taxon>Spiralia</taxon>
        <taxon>Lophotrochozoa</taxon>
        <taxon>Mollusca</taxon>
        <taxon>Bivalvia</taxon>
        <taxon>Autobranchia</taxon>
        <taxon>Pteriomorphia</taxon>
        <taxon>Mytilida</taxon>
        <taxon>Mytiloidea</taxon>
        <taxon>Mytilidae</taxon>
        <taxon>Mytilinae</taxon>
        <taxon>Mytilus</taxon>
    </lineage>
</organism>
<feature type="transmembrane region" description="Helical" evidence="5">
    <location>
        <begin position="282"/>
        <end position="306"/>
    </location>
</feature>
<dbReference type="SUPFAM" id="SSF81321">
    <property type="entry name" value="Family A G protein-coupled receptor-like"/>
    <property type="match status" value="1"/>
</dbReference>
<dbReference type="Gene3D" id="1.20.1070.10">
    <property type="entry name" value="Rhodopsin 7-helix transmembrane proteins"/>
    <property type="match status" value="1"/>
</dbReference>
<feature type="transmembrane region" description="Helical" evidence="5">
    <location>
        <begin position="150"/>
        <end position="171"/>
    </location>
</feature>
<dbReference type="InterPro" id="IPR000276">
    <property type="entry name" value="GPCR_Rhodpsn"/>
</dbReference>
<reference evidence="7 8" key="1">
    <citation type="submission" date="2020-06" db="EMBL/GenBank/DDBJ databases">
        <authorList>
            <person name="Li R."/>
            <person name="Bekaert M."/>
        </authorList>
    </citation>
    <scope>NUCLEOTIDE SEQUENCE [LARGE SCALE GENOMIC DNA]</scope>
    <source>
        <strain evidence="8">wild</strain>
    </source>
</reference>
<evidence type="ECO:0000256" key="5">
    <source>
        <dbReference type="SAM" id="Phobius"/>
    </source>
</evidence>
<comment type="subcellular location">
    <subcellularLocation>
        <location evidence="1">Membrane</location>
    </subcellularLocation>
</comment>
<feature type="transmembrane region" description="Helical" evidence="5">
    <location>
        <begin position="321"/>
        <end position="345"/>
    </location>
</feature>
<evidence type="ECO:0000256" key="3">
    <source>
        <dbReference type="ARBA" id="ARBA00022989"/>
    </source>
</evidence>
<evidence type="ECO:0000256" key="2">
    <source>
        <dbReference type="ARBA" id="ARBA00022692"/>
    </source>
</evidence>